<evidence type="ECO:0000313" key="1">
    <source>
        <dbReference type="EMBL" id="RAI26446.1"/>
    </source>
</evidence>
<reference evidence="1 2" key="1">
    <citation type="submission" date="2017-07" db="EMBL/GenBank/DDBJ databases">
        <title>Draft Genome Sequences of Select Purple Nonsulfur Bacteria.</title>
        <authorList>
            <person name="Lasarre B."/>
            <person name="Mckinlay J.B."/>
        </authorList>
    </citation>
    <scope>NUCLEOTIDE SEQUENCE [LARGE SCALE GENOMIC DNA]</scope>
    <source>
        <strain evidence="1 2">DSM 11290</strain>
    </source>
</reference>
<evidence type="ECO:0000313" key="2">
    <source>
        <dbReference type="Proteomes" id="UP000249299"/>
    </source>
</evidence>
<dbReference type="Pfam" id="PF11185">
    <property type="entry name" value="DUF2971"/>
    <property type="match status" value="1"/>
</dbReference>
<proteinExistence type="predicted"/>
<dbReference type="EMBL" id="NPEV01000030">
    <property type="protein sequence ID" value="RAI26446.1"/>
    <property type="molecule type" value="Genomic_DNA"/>
</dbReference>
<dbReference type="Proteomes" id="UP000249299">
    <property type="component" value="Unassembled WGS sequence"/>
</dbReference>
<dbReference type="RefSeq" id="WP_111434996.1">
    <property type="nucleotide sequence ID" value="NZ_NPEV01000030.1"/>
</dbReference>
<organism evidence="1 2">
    <name type="scientific">Rhodobium orientis</name>
    <dbReference type="NCBI Taxonomy" id="34017"/>
    <lineage>
        <taxon>Bacteria</taxon>
        <taxon>Pseudomonadati</taxon>
        <taxon>Pseudomonadota</taxon>
        <taxon>Alphaproteobacteria</taxon>
        <taxon>Hyphomicrobiales</taxon>
        <taxon>Rhodobiaceae</taxon>
        <taxon>Rhodobium</taxon>
    </lineage>
</organism>
<accession>A0A327JLE4</accession>
<name>A0A327JLE4_9HYPH</name>
<gene>
    <name evidence="1" type="ORF">CH339_14015</name>
</gene>
<comment type="caution">
    <text evidence="1">The sequence shown here is derived from an EMBL/GenBank/DDBJ whole genome shotgun (WGS) entry which is preliminary data.</text>
</comment>
<keyword evidence="2" id="KW-1185">Reference proteome</keyword>
<protein>
    <recommendedName>
        <fullName evidence="3">DUF2971 domain-containing protein</fullName>
    </recommendedName>
</protein>
<dbReference type="AlphaFoldDB" id="A0A327JLE4"/>
<sequence length="482" mass="55992">MTNESHFENVIFRYRSMDALLGPREELERQTVYFAPPEYLNDPMEGMRLIYWRGDRITWRNLLRHYVICLQNRVFQALLRNQTERLNPQSIAVFQSLDNLPTPEARALCEACIEAVEGGELHAALLDLLANADRNVSFSELQRLLRTVHLDWLGAMHNIFCQRGLAQQTEPMSDPPRGLVDSLRAFKAAVPTLQDQTSDVRIEFFHEIGNLIGEQMVLLSVSQLAEVLEPKRESLFFDFPTEYLNNLIKLIYPPWYVACFSAQHDNAAMWSYYAENHQGCCLVFATHETGSRRKLRLNGPTGYGSDGISCHTTNPTLQPVRYSSEEHRIEFFTNIGRLPFNQTMRNWFQDDAGTTSPLADHLSDERQEEWRDGYWEKFAPPLLRKLRDWEHEQESRIILSDILNIRGTDEGRTFTYDYDTLDGIIFGINTSLSNKVRIMRIIDTKLADRSVSRPFKFYQAKYNPRSGRIEAHHLGLLRHEEQ</sequence>
<evidence type="ECO:0008006" key="3">
    <source>
        <dbReference type="Google" id="ProtNLM"/>
    </source>
</evidence>
<dbReference type="InterPro" id="IPR021352">
    <property type="entry name" value="DUF2971"/>
</dbReference>
<dbReference type="OrthoDB" id="4119964at2"/>